<dbReference type="CDD" id="cd12952">
    <property type="entry name" value="MMP_ACEL2062"/>
    <property type="match status" value="1"/>
</dbReference>
<dbReference type="InterPro" id="IPR010428">
    <property type="entry name" value="Zincin_1"/>
</dbReference>
<name>A0ABV7KXK1_9PROT</name>
<dbReference type="SUPFAM" id="SSF55486">
    <property type="entry name" value="Metalloproteases ('zincins'), catalytic domain"/>
    <property type="match status" value="1"/>
</dbReference>
<keyword evidence="2" id="KW-1185">Reference proteome</keyword>
<proteinExistence type="predicted"/>
<sequence length="131" mass="14777">MLRPAKEGPDRLLALAEQAYAEIPEELRRHTEGIVFRVADWADADTLEEMGIDDAYDLLGLYHGVSLDHQSVYDSGRMPDMIWLYREPILAYAADTGEALADVVRNVLVHEIGHHFGLSDDDMHAIEDEDD</sequence>
<dbReference type="Pfam" id="PF06262">
    <property type="entry name" value="Zincin_1"/>
    <property type="match status" value="1"/>
</dbReference>
<evidence type="ECO:0000313" key="1">
    <source>
        <dbReference type="EMBL" id="MFC3227123.1"/>
    </source>
</evidence>
<dbReference type="Gene3D" id="3.30.2010.20">
    <property type="match status" value="1"/>
</dbReference>
<dbReference type="InterPro" id="IPR038555">
    <property type="entry name" value="Zincin_1_sf"/>
</dbReference>
<comment type="caution">
    <text evidence="1">The sequence shown here is derived from an EMBL/GenBank/DDBJ whole genome shotgun (WGS) entry which is preliminary data.</text>
</comment>
<dbReference type="RefSeq" id="WP_379899286.1">
    <property type="nucleotide sequence ID" value="NZ_JBHRTR010000020.1"/>
</dbReference>
<reference evidence="2" key="1">
    <citation type="journal article" date="2019" name="Int. J. Syst. Evol. Microbiol.">
        <title>The Global Catalogue of Microorganisms (GCM) 10K type strain sequencing project: providing services to taxonomists for standard genome sequencing and annotation.</title>
        <authorList>
            <consortium name="The Broad Institute Genomics Platform"/>
            <consortium name="The Broad Institute Genome Sequencing Center for Infectious Disease"/>
            <person name="Wu L."/>
            <person name="Ma J."/>
        </authorList>
    </citation>
    <scope>NUCLEOTIDE SEQUENCE [LARGE SCALE GENOMIC DNA]</scope>
    <source>
        <strain evidence="2">KCTC 42964</strain>
    </source>
</reference>
<organism evidence="1 2">
    <name type="scientific">Marinibaculum pumilum</name>
    <dbReference type="NCBI Taxonomy" id="1766165"/>
    <lineage>
        <taxon>Bacteria</taxon>
        <taxon>Pseudomonadati</taxon>
        <taxon>Pseudomonadota</taxon>
        <taxon>Alphaproteobacteria</taxon>
        <taxon>Rhodospirillales</taxon>
        <taxon>Rhodospirillaceae</taxon>
        <taxon>Marinibaculum</taxon>
    </lineage>
</organism>
<evidence type="ECO:0000313" key="2">
    <source>
        <dbReference type="Proteomes" id="UP001595528"/>
    </source>
</evidence>
<dbReference type="Proteomes" id="UP001595528">
    <property type="component" value="Unassembled WGS sequence"/>
</dbReference>
<accession>A0ABV7KXK1</accession>
<protein>
    <submittedName>
        <fullName evidence="1">Metallopeptidase family protein</fullName>
    </submittedName>
</protein>
<dbReference type="EMBL" id="JBHRTR010000020">
    <property type="protein sequence ID" value="MFC3227123.1"/>
    <property type="molecule type" value="Genomic_DNA"/>
</dbReference>
<gene>
    <name evidence="1" type="ORF">ACFOGJ_07785</name>
</gene>